<dbReference type="SUPFAM" id="SSF52540">
    <property type="entry name" value="P-loop containing nucleoside triphosphate hydrolases"/>
    <property type="match status" value="1"/>
</dbReference>
<dbReference type="Gene3D" id="1.20.58.530">
    <property type="match status" value="1"/>
</dbReference>
<dbReference type="InterPro" id="IPR027417">
    <property type="entry name" value="P-loop_NTPase"/>
</dbReference>
<sequence length="167" mass="18701">MILVSFEQFCINYANEQLHRHFIGITILAAEEDLREEGLSTYLFNPRSDTVHRPLSSTESVDWWDNSHVLSAILSSARLLDEACCLNRVHPSGCLPPFPNCSVWPCDSRSPQRCSSNSPSLPFAALDPREASWLEQLSQLSQSNRLQTPGPQAVISLIRKCAFISSK</sequence>
<dbReference type="AlphaFoldDB" id="A0A3S4ZU48"/>
<reference evidence="1" key="1">
    <citation type="submission" date="2018-11" db="EMBL/GenBank/DDBJ databases">
        <authorList>
            <consortium name="Pathogen Informatics"/>
        </authorList>
    </citation>
    <scope>NUCLEOTIDE SEQUENCE</scope>
</reference>
<organism evidence="1 2">
    <name type="scientific">Protopolystoma xenopodis</name>
    <dbReference type="NCBI Taxonomy" id="117903"/>
    <lineage>
        <taxon>Eukaryota</taxon>
        <taxon>Metazoa</taxon>
        <taxon>Spiralia</taxon>
        <taxon>Lophotrochozoa</taxon>
        <taxon>Platyhelminthes</taxon>
        <taxon>Monogenea</taxon>
        <taxon>Polyopisthocotylea</taxon>
        <taxon>Polystomatidea</taxon>
        <taxon>Polystomatidae</taxon>
        <taxon>Protopolystoma</taxon>
    </lineage>
</organism>
<comment type="caution">
    <text evidence="1">The sequence shown here is derived from an EMBL/GenBank/DDBJ whole genome shotgun (WGS) entry which is preliminary data.</text>
</comment>
<accession>A0A3S4ZU48</accession>
<dbReference type="OrthoDB" id="6108017at2759"/>
<evidence type="ECO:0000313" key="2">
    <source>
        <dbReference type="Proteomes" id="UP000784294"/>
    </source>
</evidence>
<evidence type="ECO:0008006" key="3">
    <source>
        <dbReference type="Google" id="ProtNLM"/>
    </source>
</evidence>
<name>A0A3S4ZU48_9PLAT</name>
<gene>
    <name evidence="1" type="ORF">PXEA_LOCUS13285</name>
</gene>
<protein>
    <recommendedName>
        <fullName evidence="3">Myosin motor domain-containing protein</fullName>
    </recommendedName>
</protein>
<proteinExistence type="predicted"/>
<dbReference type="EMBL" id="CAAALY010043538">
    <property type="protein sequence ID" value="VEL19845.1"/>
    <property type="molecule type" value="Genomic_DNA"/>
</dbReference>
<dbReference type="Proteomes" id="UP000784294">
    <property type="component" value="Unassembled WGS sequence"/>
</dbReference>
<keyword evidence="2" id="KW-1185">Reference proteome</keyword>
<evidence type="ECO:0000313" key="1">
    <source>
        <dbReference type="EMBL" id="VEL19845.1"/>
    </source>
</evidence>